<organism evidence="2">
    <name type="scientific">Pelagomonas calceolata</name>
    <dbReference type="NCBI Taxonomy" id="35677"/>
    <lineage>
        <taxon>Eukaryota</taxon>
        <taxon>Sar</taxon>
        <taxon>Stramenopiles</taxon>
        <taxon>Ochrophyta</taxon>
        <taxon>Pelagophyceae</taxon>
        <taxon>Pelagomonadales</taxon>
        <taxon>Pelagomonadaceae</taxon>
        <taxon>Pelagomonas</taxon>
    </lineage>
</organism>
<evidence type="ECO:0000313" key="4">
    <source>
        <dbReference type="Proteomes" id="UP000789595"/>
    </source>
</evidence>
<reference evidence="3" key="2">
    <citation type="submission" date="2021-11" db="EMBL/GenBank/DDBJ databases">
        <authorList>
            <consortium name="Genoscope - CEA"/>
            <person name="William W."/>
        </authorList>
    </citation>
    <scope>NUCLEOTIDE SEQUENCE</scope>
</reference>
<name>A0A7S3ZW34_9STRA</name>
<evidence type="ECO:0000256" key="1">
    <source>
        <dbReference type="SAM" id="Phobius"/>
    </source>
</evidence>
<gene>
    <name evidence="2" type="ORF">PCAL00307_LOCUS11144</name>
    <name evidence="3" type="ORF">PECAL_5P20890</name>
</gene>
<accession>A0A7S3ZW34</accession>
<feature type="transmembrane region" description="Helical" evidence="1">
    <location>
        <begin position="106"/>
        <end position="128"/>
    </location>
</feature>
<feature type="transmembrane region" description="Helical" evidence="1">
    <location>
        <begin position="40"/>
        <end position="65"/>
    </location>
</feature>
<feature type="transmembrane region" description="Helical" evidence="1">
    <location>
        <begin position="189"/>
        <end position="218"/>
    </location>
</feature>
<evidence type="ECO:0000313" key="2">
    <source>
        <dbReference type="EMBL" id="CAE0695708.1"/>
    </source>
</evidence>
<dbReference type="EMBL" id="HBIW01012985">
    <property type="protein sequence ID" value="CAE0695708.1"/>
    <property type="molecule type" value="Transcribed_RNA"/>
</dbReference>
<feature type="transmembrane region" description="Helical" evidence="1">
    <location>
        <begin position="279"/>
        <end position="299"/>
    </location>
</feature>
<proteinExistence type="predicted"/>
<protein>
    <submittedName>
        <fullName evidence="2">Uncharacterized protein</fullName>
    </submittedName>
</protein>
<keyword evidence="1" id="KW-1133">Transmembrane helix</keyword>
<dbReference type="Proteomes" id="UP000789595">
    <property type="component" value="Unassembled WGS sequence"/>
</dbReference>
<dbReference type="AlphaFoldDB" id="A0A7S3ZW34"/>
<reference evidence="2" key="1">
    <citation type="submission" date="2021-01" db="EMBL/GenBank/DDBJ databases">
        <authorList>
            <person name="Corre E."/>
            <person name="Pelletier E."/>
            <person name="Niang G."/>
            <person name="Scheremetjew M."/>
            <person name="Finn R."/>
            <person name="Kale V."/>
            <person name="Holt S."/>
            <person name="Cochrane G."/>
            <person name="Meng A."/>
            <person name="Brown T."/>
            <person name="Cohen L."/>
        </authorList>
    </citation>
    <scope>NUCLEOTIDE SEQUENCE</scope>
    <source>
        <strain evidence="2">CCMP1756</strain>
    </source>
</reference>
<keyword evidence="4" id="KW-1185">Reference proteome</keyword>
<evidence type="ECO:0000313" key="3">
    <source>
        <dbReference type="EMBL" id="CAH0377552.1"/>
    </source>
</evidence>
<sequence length="305" mass="33669">MLDDSKDVIDAMLHGNATWLLTKSPEFADEHDLVQFVSEAYGSVTIGLLVLCCVPLTLSLVGSYLQDHADAWRPHWMKESWANTSDAYRLLLQEIYGGRRARIGRVLVGSGAIAMQALVLITIGQHLCGFRSSRGAHWGYLRLDPKDAPGLSLQGRCLAFVMVGVQILQGDTKRDFTILRYASQHPGGLLGNACAFLLGVIGCSIGVCNVILGAVLIVRSESVLKVLTSFAGLAYLAKIDNWFCNLFDLDSNDLRWLEPRLGAAHPPKDSGLLTLLRRVVAWVVYPGVFAYIFFVWIPLRSVPRW</sequence>
<keyword evidence="1" id="KW-0812">Transmembrane</keyword>
<dbReference type="EMBL" id="CAKKNE010000005">
    <property type="protein sequence ID" value="CAH0377552.1"/>
    <property type="molecule type" value="Genomic_DNA"/>
</dbReference>
<keyword evidence="1" id="KW-0472">Membrane</keyword>